<evidence type="ECO:0000313" key="2">
    <source>
        <dbReference type="Proteomes" id="UP000001072"/>
    </source>
</evidence>
<keyword evidence="2" id="KW-1185">Reference proteome</keyword>
<sequence length="103" mass="11395">MGWPADDDQPVEEQRAEWKYDVVQPLTLRLAPSGNQAFQCHLSVSGNSAPIKEDTTIESNEVPIKVEPDDDEVVMESNAVSVKVEPEANEEVMQPEINALCQS</sequence>
<dbReference type="VEuPathDB" id="FungiDB:MELLADRAFT_64546"/>
<evidence type="ECO:0000313" key="1">
    <source>
        <dbReference type="EMBL" id="EGG04891.1"/>
    </source>
</evidence>
<name>F4RRU7_MELLP</name>
<dbReference type="KEGG" id="mlr:MELLADRAFT_64546"/>
<organism evidence="2">
    <name type="scientific">Melampsora larici-populina (strain 98AG31 / pathotype 3-4-7)</name>
    <name type="common">Poplar leaf rust fungus</name>
    <dbReference type="NCBI Taxonomy" id="747676"/>
    <lineage>
        <taxon>Eukaryota</taxon>
        <taxon>Fungi</taxon>
        <taxon>Dikarya</taxon>
        <taxon>Basidiomycota</taxon>
        <taxon>Pucciniomycotina</taxon>
        <taxon>Pucciniomycetes</taxon>
        <taxon>Pucciniales</taxon>
        <taxon>Melampsoraceae</taxon>
        <taxon>Melampsora</taxon>
    </lineage>
</organism>
<protein>
    <submittedName>
        <fullName evidence="1">Uncharacterized protein</fullName>
    </submittedName>
</protein>
<dbReference type="RefSeq" id="XP_007411982.1">
    <property type="nucleotide sequence ID" value="XM_007411920.1"/>
</dbReference>
<accession>F4RRU7</accession>
<dbReference type="InParanoid" id="F4RRU7"/>
<dbReference type="EMBL" id="GL883116">
    <property type="protein sequence ID" value="EGG04891.1"/>
    <property type="molecule type" value="Genomic_DNA"/>
</dbReference>
<proteinExistence type="predicted"/>
<dbReference type="GeneID" id="18930273"/>
<reference evidence="2" key="1">
    <citation type="journal article" date="2011" name="Proc. Natl. Acad. Sci. U.S.A.">
        <title>Obligate biotrophy features unraveled by the genomic analysis of rust fungi.</title>
        <authorList>
            <person name="Duplessis S."/>
            <person name="Cuomo C.A."/>
            <person name="Lin Y.-C."/>
            <person name="Aerts A."/>
            <person name="Tisserant E."/>
            <person name="Veneault-Fourrey C."/>
            <person name="Joly D.L."/>
            <person name="Hacquard S."/>
            <person name="Amselem J."/>
            <person name="Cantarel B.L."/>
            <person name="Chiu R."/>
            <person name="Coutinho P.M."/>
            <person name="Feau N."/>
            <person name="Field M."/>
            <person name="Frey P."/>
            <person name="Gelhaye E."/>
            <person name="Goldberg J."/>
            <person name="Grabherr M.G."/>
            <person name="Kodira C.D."/>
            <person name="Kohler A."/>
            <person name="Kuees U."/>
            <person name="Lindquist E.A."/>
            <person name="Lucas S.M."/>
            <person name="Mago R."/>
            <person name="Mauceli E."/>
            <person name="Morin E."/>
            <person name="Murat C."/>
            <person name="Pangilinan J.L."/>
            <person name="Park R."/>
            <person name="Pearson M."/>
            <person name="Quesneville H."/>
            <person name="Rouhier N."/>
            <person name="Sakthikumar S."/>
            <person name="Salamov A.A."/>
            <person name="Schmutz J."/>
            <person name="Selles B."/>
            <person name="Shapiro H."/>
            <person name="Tanguay P."/>
            <person name="Tuskan G.A."/>
            <person name="Henrissat B."/>
            <person name="Van de Peer Y."/>
            <person name="Rouze P."/>
            <person name="Ellis J.G."/>
            <person name="Dodds P.N."/>
            <person name="Schein J.E."/>
            <person name="Zhong S."/>
            <person name="Hamelin R.C."/>
            <person name="Grigoriev I.V."/>
            <person name="Szabo L.J."/>
            <person name="Martin F."/>
        </authorList>
    </citation>
    <scope>NUCLEOTIDE SEQUENCE [LARGE SCALE GENOMIC DNA]</scope>
    <source>
        <strain evidence="2">98AG31 / pathotype 3-4-7</strain>
    </source>
</reference>
<dbReference type="HOGENOM" id="CLU_2264324_0_0_1"/>
<dbReference type="AlphaFoldDB" id="F4RRU7"/>
<gene>
    <name evidence="1" type="ORF">MELLADRAFT_64546</name>
</gene>
<dbReference type="Proteomes" id="UP000001072">
    <property type="component" value="Unassembled WGS sequence"/>
</dbReference>